<proteinExistence type="predicted"/>
<organism evidence="1 2">
    <name type="scientific">Leucothrix pacifica</name>
    <dbReference type="NCBI Taxonomy" id="1247513"/>
    <lineage>
        <taxon>Bacteria</taxon>
        <taxon>Pseudomonadati</taxon>
        <taxon>Pseudomonadota</taxon>
        <taxon>Gammaproteobacteria</taxon>
        <taxon>Thiotrichales</taxon>
        <taxon>Thiotrichaceae</taxon>
        <taxon>Leucothrix</taxon>
    </lineage>
</organism>
<dbReference type="Proteomes" id="UP000245539">
    <property type="component" value="Unassembled WGS sequence"/>
</dbReference>
<dbReference type="RefSeq" id="WP_109835993.1">
    <property type="nucleotide sequence ID" value="NZ_QGKM01000004.1"/>
</dbReference>
<dbReference type="OrthoDB" id="9789845at2"/>
<reference evidence="1 2" key="1">
    <citation type="submission" date="2018-05" db="EMBL/GenBank/DDBJ databases">
        <title>Leucothrix arctica sp. nov., isolated from Arctic seawater.</title>
        <authorList>
            <person name="Choi A."/>
            <person name="Baek K."/>
        </authorList>
    </citation>
    <scope>NUCLEOTIDE SEQUENCE [LARGE SCALE GENOMIC DNA]</scope>
    <source>
        <strain evidence="1 2">JCM 18388</strain>
    </source>
</reference>
<dbReference type="EMBL" id="QGKM01000004">
    <property type="protein sequence ID" value="PWR00348.1"/>
    <property type="molecule type" value="Genomic_DNA"/>
</dbReference>
<sequence length="139" mass="16156">MNVDQYSDEHKKELTKGVMHYLDSWKLSSDQVMSMLNLPDTVRSRSLAHFRGGMMAFPENVGVWERVDHIIGIADALRTTYPFSEPMRLVWLRKPHRRFNRRSPLEVMLEEGTSGLLKVRIDVDCAYGWKISESMANNQ</sequence>
<comment type="caution">
    <text evidence="1">The sequence shown here is derived from an EMBL/GenBank/DDBJ whole genome shotgun (WGS) entry which is preliminary data.</text>
</comment>
<accession>A0A317CQ72</accession>
<evidence type="ECO:0000313" key="1">
    <source>
        <dbReference type="EMBL" id="PWR00348.1"/>
    </source>
</evidence>
<gene>
    <name evidence="1" type="ORF">DKW60_01990</name>
</gene>
<evidence type="ECO:0000313" key="2">
    <source>
        <dbReference type="Proteomes" id="UP000245539"/>
    </source>
</evidence>
<keyword evidence="2" id="KW-1185">Reference proteome</keyword>
<protein>
    <submittedName>
        <fullName evidence="1">DUF2384 domain-containing protein</fullName>
    </submittedName>
</protein>
<dbReference type="AlphaFoldDB" id="A0A317CQ72"/>
<name>A0A317CQ72_9GAMM</name>